<sequence>MNEKELCFIINNERIYLECILAEDDYVPIFFLCKSEHDNFYLSLRVWSETTEEYIVIKLTKEEVVDMLHGKIPMRDVFLNQKYFWKVISGDEIEKDNVTEYPIEKISKDDLPYENAYFVICRKYIREYVEKFES</sequence>
<accession>A0A174PXJ0</accession>
<name>A0A174PXJ0_ANAHA</name>
<dbReference type="AlphaFoldDB" id="A0A174PXJ0"/>
<organism evidence="1 2">
    <name type="scientific">Anaerostipes hadrus</name>
    <dbReference type="NCBI Taxonomy" id="649756"/>
    <lineage>
        <taxon>Bacteria</taxon>
        <taxon>Bacillati</taxon>
        <taxon>Bacillota</taxon>
        <taxon>Clostridia</taxon>
        <taxon>Lachnospirales</taxon>
        <taxon>Lachnospiraceae</taxon>
        <taxon>Anaerostipes</taxon>
    </lineage>
</organism>
<evidence type="ECO:0000313" key="2">
    <source>
        <dbReference type="Proteomes" id="UP000095564"/>
    </source>
</evidence>
<dbReference type="EMBL" id="CZAU01000016">
    <property type="protein sequence ID" value="CUP62539.1"/>
    <property type="molecule type" value="Genomic_DNA"/>
</dbReference>
<dbReference type="RefSeq" id="WP_055160446.1">
    <property type="nucleotide sequence ID" value="NZ_CZAU01000016.1"/>
</dbReference>
<reference evidence="1 2" key="1">
    <citation type="submission" date="2015-09" db="EMBL/GenBank/DDBJ databases">
        <authorList>
            <consortium name="Pathogen Informatics"/>
        </authorList>
    </citation>
    <scope>NUCLEOTIDE SEQUENCE [LARGE SCALE GENOMIC DNA]</scope>
    <source>
        <strain evidence="1 2">2789STDY5834908</strain>
    </source>
</reference>
<gene>
    <name evidence="1" type="ORF">ERS852520_01801</name>
</gene>
<evidence type="ECO:0000313" key="1">
    <source>
        <dbReference type="EMBL" id="CUP62539.1"/>
    </source>
</evidence>
<dbReference type="Proteomes" id="UP000095564">
    <property type="component" value="Unassembled WGS sequence"/>
</dbReference>
<proteinExistence type="predicted"/>
<dbReference type="OrthoDB" id="2065084at2"/>
<protein>
    <submittedName>
        <fullName evidence="1">Uncharacterized protein</fullName>
    </submittedName>
</protein>